<accession>A0A067A0G6</accession>
<protein>
    <submittedName>
        <fullName evidence="1">Uncharacterized protein</fullName>
    </submittedName>
</protein>
<dbReference type="AlphaFoldDB" id="A0A067A0G6"/>
<organism evidence="1 2">
    <name type="scientific">Hydrogenovibrio marinus</name>
    <dbReference type="NCBI Taxonomy" id="28885"/>
    <lineage>
        <taxon>Bacteria</taxon>
        <taxon>Pseudomonadati</taxon>
        <taxon>Pseudomonadota</taxon>
        <taxon>Gammaproteobacteria</taxon>
        <taxon>Thiotrichales</taxon>
        <taxon>Piscirickettsiaceae</taxon>
        <taxon>Hydrogenovibrio</taxon>
    </lineage>
</organism>
<dbReference type="EMBL" id="JMIU01000001">
    <property type="protein sequence ID" value="KDN96101.1"/>
    <property type="molecule type" value="Genomic_DNA"/>
</dbReference>
<sequence length="114" mass="12741">MQLSYEKLGLDDPMYGKAEYKVMDGMQPVCYKTADGYLPIVTAGQAAANAEKTESDKPAGKPEVQTLYVLSFKVNGEAEEMTFKSKKKLEKALALYKEKSFMSDFETTEYQIVA</sequence>
<dbReference type="RefSeq" id="WP_029911534.1">
    <property type="nucleotide sequence ID" value="NZ_AP020335.1"/>
</dbReference>
<keyword evidence="2" id="KW-1185">Reference proteome</keyword>
<dbReference type="Proteomes" id="UP000027341">
    <property type="component" value="Unassembled WGS sequence"/>
</dbReference>
<gene>
    <name evidence="1" type="ORF">EI16_07375</name>
</gene>
<name>A0A067A0G6_HYDMR</name>
<reference evidence="1 2" key="1">
    <citation type="submission" date="2014-04" db="EMBL/GenBank/DDBJ databases">
        <title>Draft genome sequence of Hydrogenovibrio marinus MH-110, a model organism for aerobic H2 metabolism.</title>
        <authorList>
            <person name="Cha H.J."/>
            <person name="Jo B.H."/>
            <person name="Hwang B.H."/>
        </authorList>
    </citation>
    <scope>NUCLEOTIDE SEQUENCE [LARGE SCALE GENOMIC DNA]</scope>
    <source>
        <strain evidence="1 2">MH-110</strain>
    </source>
</reference>
<evidence type="ECO:0000313" key="2">
    <source>
        <dbReference type="Proteomes" id="UP000027341"/>
    </source>
</evidence>
<proteinExistence type="predicted"/>
<comment type="caution">
    <text evidence="1">The sequence shown here is derived from an EMBL/GenBank/DDBJ whole genome shotgun (WGS) entry which is preliminary data.</text>
</comment>
<evidence type="ECO:0000313" key="1">
    <source>
        <dbReference type="EMBL" id="KDN96101.1"/>
    </source>
</evidence>
<dbReference type="STRING" id="28885.EI16_07375"/>